<dbReference type="Gene3D" id="3.20.20.100">
    <property type="entry name" value="NADP-dependent oxidoreductase domain"/>
    <property type="match status" value="1"/>
</dbReference>
<dbReference type="GO" id="GO:0016616">
    <property type="term" value="F:oxidoreductase activity, acting on the CH-OH group of donors, NAD or NADP as acceptor"/>
    <property type="evidence" value="ECO:0007669"/>
    <property type="project" value="UniProtKB-ARBA"/>
</dbReference>
<proteinExistence type="inferred from homology"/>
<comment type="caution">
    <text evidence="8">The sequence shown here is derived from an EMBL/GenBank/DDBJ whole genome shotgun (WGS) entry which is preliminary data.</text>
</comment>
<dbReference type="PANTHER" id="PTHR43827:SF3">
    <property type="entry name" value="NADP-DEPENDENT OXIDOREDUCTASE DOMAIN-CONTAINING PROTEIN"/>
    <property type="match status" value="1"/>
</dbReference>
<dbReference type="Proteomes" id="UP000051330">
    <property type="component" value="Unassembled WGS sequence"/>
</dbReference>
<feature type="active site" description="Proton donor" evidence="4">
    <location>
        <position position="56"/>
    </location>
</feature>
<dbReference type="PROSITE" id="PS00062">
    <property type="entry name" value="ALDOKETO_REDUCTASE_2"/>
    <property type="match status" value="1"/>
</dbReference>
<dbReference type="InterPro" id="IPR018170">
    <property type="entry name" value="Aldo/ket_reductase_CS"/>
</dbReference>
<dbReference type="SUPFAM" id="SSF51430">
    <property type="entry name" value="NAD(P)-linked oxidoreductase"/>
    <property type="match status" value="1"/>
</dbReference>
<gene>
    <name evidence="8" type="ORF">FD09_GL001071</name>
</gene>
<dbReference type="AlphaFoldDB" id="A0A0R1MQE7"/>
<dbReference type="InterPro" id="IPR023210">
    <property type="entry name" value="NADP_OxRdtase_dom"/>
</dbReference>
<dbReference type="PATRIC" id="fig|1423792.3.peg.1091"/>
<comment type="similarity">
    <text evidence="1">Belongs to the aldo/keto reductase family.</text>
</comment>
<evidence type="ECO:0000256" key="2">
    <source>
        <dbReference type="ARBA" id="ARBA00022857"/>
    </source>
</evidence>
<protein>
    <submittedName>
        <fullName evidence="8">Oxidoreductase</fullName>
    </submittedName>
</protein>
<evidence type="ECO:0000256" key="3">
    <source>
        <dbReference type="ARBA" id="ARBA00023002"/>
    </source>
</evidence>
<dbReference type="EMBL" id="AZEC01000017">
    <property type="protein sequence ID" value="KRL09625.1"/>
    <property type="molecule type" value="Genomic_DNA"/>
</dbReference>
<dbReference type="CDD" id="cd19071">
    <property type="entry name" value="AKR_AKR1-5-like"/>
    <property type="match status" value="1"/>
</dbReference>
<feature type="site" description="Lowers pKa of active site Tyr" evidence="6">
    <location>
        <position position="81"/>
    </location>
</feature>
<dbReference type="FunFam" id="3.20.20.100:FF:000002">
    <property type="entry name" value="2,5-diketo-D-gluconic acid reductase A"/>
    <property type="match status" value="1"/>
</dbReference>
<keyword evidence="3" id="KW-0560">Oxidoreductase</keyword>
<keyword evidence="2" id="KW-0521">NADP</keyword>
<dbReference type="PROSITE" id="PS00798">
    <property type="entry name" value="ALDOKETO_REDUCTASE_1"/>
    <property type="match status" value="1"/>
</dbReference>
<evidence type="ECO:0000256" key="6">
    <source>
        <dbReference type="PIRSR" id="PIRSR000097-3"/>
    </source>
</evidence>
<keyword evidence="9" id="KW-1185">Reference proteome</keyword>
<dbReference type="PRINTS" id="PR00069">
    <property type="entry name" value="ALDKETRDTASE"/>
</dbReference>
<evidence type="ECO:0000256" key="5">
    <source>
        <dbReference type="PIRSR" id="PIRSR000097-2"/>
    </source>
</evidence>
<accession>A0A0R1MQE7</accession>
<dbReference type="PANTHER" id="PTHR43827">
    <property type="entry name" value="2,5-DIKETO-D-GLUCONIC ACID REDUCTASE"/>
    <property type="match status" value="1"/>
</dbReference>
<name>A0A0R1MQE7_9LACO</name>
<dbReference type="Pfam" id="PF00248">
    <property type="entry name" value="Aldo_ket_red"/>
    <property type="match status" value="1"/>
</dbReference>
<dbReference type="InterPro" id="IPR020471">
    <property type="entry name" value="AKR"/>
</dbReference>
<evidence type="ECO:0000256" key="1">
    <source>
        <dbReference type="ARBA" id="ARBA00007905"/>
    </source>
</evidence>
<evidence type="ECO:0000256" key="4">
    <source>
        <dbReference type="PIRSR" id="PIRSR000097-1"/>
    </source>
</evidence>
<evidence type="ECO:0000259" key="7">
    <source>
        <dbReference type="Pfam" id="PF00248"/>
    </source>
</evidence>
<feature type="binding site" evidence="5">
    <location>
        <position position="114"/>
    </location>
    <ligand>
        <name>substrate</name>
    </ligand>
</feature>
<feature type="domain" description="NADP-dependent oxidoreductase" evidence="7">
    <location>
        <begin position="21"/>
        <end position="272"/>
    </location>
</feature>
<sequence>MIFMAILTDTYTLANGVAIPKIGFGTWQVQPGQEAYNAVTEALKIGYRHIDTAYAYRNEADVGRAIRDSGIKREDIFVTTKLPAEIKEYDAALDTFNESMANLDIGYVDLYLIHAPWPWGQRGTDHTKGNIAVWSAFEEIYRTGRARTIGISNFAVKDMQAILDHAQVAPMVNQIHWSVGYTEPEITKFAQDHGMLVEAYSPLGTGRLIGNKHIQAVADHYGVSTAQLALRYCIQKGVLPLPRSINPDHIRANQDIDGFTINTEDMRALDELHLR</sequence>
<dbReference type="InterPro" id="IPR036812">
    <property type="entry name" value="NAD(P)_OxRdtase_dom_sf"/>
</dbReference>
<evidence type="ECO:0000313" key="9">
    <source>
        <dbReference type="Proteomes" id="UP000051330"/>
    </source>
</evidence>
<evidence type="ECO:0000313" key="8">
    <source>
        <dbReference type="EMBL" id="KRL09625.1"/>
    </source>
</evidence>
<organism evidence="8 9">
    <name type="scientific">Schleiferilactobacillus perolens DSM 12744</name>
    <dbReference type="NCBI Taxonomy" id="1423792"/>
    <lineage>
        <taxon>Bacteria</taxon>
        <taxon>Bacillati</taxon>
        <taxon>Bacillota</taxon>
        <taxon>Bacilli</taxon>
        <taxon>Lactobacillales</taxon>
        <taxon>Lactobacillaceae</taxon>
        <taxon>Schleiferilactobacillus</taxon>
    </lineage>
</organism>
<reference evidence="8 9" key="1">
    <citation type="journal article" date="2015" name="Genome Announc.">
        <title>Expanding the biotechnology potential of lactobacilli through comparative genomics of 213 strains and associated genera.</title>
        <authorList>
            <person name="Sun Z."/>
            <person name="Harris H.M."/>
            <person name="McCann A."/>
            <person name="Guo C."/>
            <person name="Argimon S."/>
            <person name="Zhang W."/>
            <person name="Yang X."/>
            <person name="Jeffery I.B."/>
            <person name="Cooney J.C."/>
            <person name="Kagawa T.F."/>
            <person name="Liu W."/>
            <person name="Song Y."/>
            <person name="Salvetti E."/>
            <person name="Wrobel A."/>
            <person name="Rasinkangas P."/>
            <person name="Parkhill J."/>
            <person name="Rea M.C."/>
            <person name="O'Sullivan O."/>
            <person name="Ritari J."/>
            <person name="Douillard F.P."/>
            <person name="Paul Ross R."/>
            <person name="Yang R."/>
            <person name="Briner A.E."/>
            <person name="Felis G.E."/>
            <person name="de Vos W.M."/>
            <person name="Barrangou R."/>
            <person name="Klaenhammer T.R."/>
            <person name="Caufield P.W."/>
            <person name="Cui Y."/>
            <person name="Zhang H."/>
            <person name="O'Toole P.W."/>
        </authorList>
    </citation>
    <scope>NUCLEOTIDE SEQUENCE [LARGE SCALE GENOMIC DNA]</scope>
    <source>
        <strain evidence="8 9">DSM 12744</strain>
    </source>
</reference>
<dbReference type="PIRSF" id="PIRSF000097">
    <property type="entry name" value="AKR"/>
    <property type="match status" value="1"/>
</dbReference>
<dbReference type="STRING" id="1423792.FD09_GL001071"/>